<keyword evidence="7" id="KW-1133">Transmembrane helix</keyword>
<evidence type="ECO:0000256" key="2">
    <source>
        <dbReference type="ARBA" id="ARBA00004401"/>
    </source>
</evidence>
<comment type="similarity">
    <text evidence="3 7">Belongs to the peptidase S26 family.</text>
</comment>
<dbReference type="InterPro" id="IPR036286">
    <property type="entry name" value="LexA/Signal_pep-like_sf"/>
</dbReference>
<organism evidence="10 11">
    <name type="scientific">Janibacter indicus</name>
    <dbReference type="NCBI Taxonomy" id="857417"/>
    <lineage>
        <taxon>Bacteria</taxon>
        <taxon>Bacillati</taxon>
        <taxon>Actinomycetota</taxon>
        <taxon>Actinomycetes</taxon>
        <taxon>Micrococcales</taxon>
        <taxon>Intrasporangiaceae</taxon>
        <taxon>Janibacter</taxon>
    </lineage>
</organism>
<dbReference type="SUPFAM" id="SSF51306">
    <property type="entry name" value="LexA/Signal peptidase"/>
    <property type="match status" value="1"/>
</dbReference>
<accession>A0A1W1Y9G1</accession>
<dbReference type="RefSeq" id="WP_084449475.1">
    <property type="nucleotide sequence ID" value="NZ_CBDRLL010000003.1"/>
</dbReference>
<evidence type="ECO:0000256" key="4">
    <source>
        <dbReference type="ARBA" id="ARBA00013208"/>
    </source>
</evidence>
<keyword evidence="7" id="KW-0645">Protease</keyword>
<evidence type="ECO:0000256" key="3">
    <source>
        <dbReference type="ARBA" id="ARBA00009370"/>
    </source>
</evidence>
<dbReference type="AlphaFoldDB" id="A0A1W1Y9G1"/>
<evidence type="ECO:0000256" key="6">
    <source>
        <dbReference type="PIRSR" id="PIRSR600223-1"/>
    </source>
</evidence>
<dbReference type="PRINTS" id="PR00727">
    <property type="entry name" value="LEADERPTASE"/>
</dbReference>
<evidence type="ECO:0000313" key="11">
    <source>
        <dbReference type="Proteomes" id="UP000192634"/>
    </source>
</evidence>
<dbReference type="PANTHER" id="PTHR43390">
    <property type="entry name" value="SIGNAL PEPTIDASE I"/>
    <property type="match status" value="1"/>
</dbReference>
<feature type="active site" evidence="6">
    <location>
        <position position="57"/>
    </location>
</feature>
<dbReference type="GO" id="GO:0006465">
    <property type="term" value="P:signal peptide processing"/>
    <property type="evidence" value="ECO:0007669"/>
    <property type="project" value="InterPro"/>
</dbReference>
<evidence type="ECO:0000259" key="9">
    <source>
        <dbReference type="Pfam" id="PF10502"/>
    </source>
</evidence>
<comment type="subcellular location">
    <subcellularLocation>
        <location evidence="2">Cell membrane</location>
        <topology evidence="2">Single-pass type II membrane protein</topology>
    </subcellularLocation>
    <subcellularLocation>
        <location evidence="7">Membrane</location>
        <topology evidence="7">Single-pass type II membrane protein</topology>
    </subcellularLocation>
</comment>
<evidence type="ECO:0000256" key="5">
    <source>
        <dbReference type="ARBA" id="ARBA00022801"/>
    </source>
</evidence>
<sequence>MSTEPTQDTSASTPAGDPAGVDARPARRLLLEIGIAVLLVVLLRAFVMQSFHVPSGSMEPTIMPGDRVVVTKIGAGEVERGDVIVFDGTDTFAAADRTPFASDGVIGRTLSAIASTLSIDLGEQDFLKRVAGVGGDRVTCTPDDGLQVDGQPVDEPWLEPGTTACDTPFDVTVPQGRLFVLGDNRGDSADSRAHLGDPGGGMVPVDDVVGHVAWRYWPLDRIGGLGDHAG</sequence>
<dbReference type="NCBIfam" id="TIGR02227">
    <property type="entry name" value="sigpep_I_bact"/>
    <property type="match status" value="1"/>
</dbReference>
<dbReference type="GO" id="GO:0009003">
    <property type="term" value="F:signal peptidase activity"/>
    <property type="evidence" value="ECO:0007669"/>
    <property type="project" value="UniProtKB-EC"/>
</dbReference>
<dbReference type="InterPro" id="IPR019533">
    <property type="entry name" value="Peptidase_S26"/>
</dbReference>
<dbReference type="InterPro" id="IPR019758">
    <property type="entry name" value="Pept_S26A_signal_pept_1_CS"/>
</dbReference>
<dbReference type="EC" id="3.4.21.89" evidence="4 7"/>
<dbReference type="EMBL" id="FWXN01000001">
    <property type="protein sequence ID" value="SMC32769.1"/>
    <property type="molecule type" value="Genomic_DNA"/>
</dbReference>
<feature type="domain" description="Peptidase S26" evidence="9">
    <location>
        <begin position="28"/>
        <end position="217"/>
    </location>
</feature>
<dbReference type="PROSITE" id="PS00761">
    <property type="entry name" value="SPASE_I_3"/>
    <property type="match status" value="1"/>
</dbReference>
<comment type="catalytic activity">
    <reaction evidence="1 7">
        <text>Cleavage of hydrophobic, N-terminal signal or leader sequences from secreted and periplasmic proteins.</text>
        <dbReference type="EC" id="3.4.21.89"/>
    </reaction>
</comment>
<keyword evidence="7" id="KW-0812">Transmembrane</keyword>
<evidence type="ECO:0000256" key="8">
    <source>
        <dbReference type="SAM" id="MobiDB-lite"/>
    </source>
</evidence>
<dbReference type="GO" id="GO:0004252">
    <property type="term" value="F:serine-type endopeptidase activity"/>
    <property type="evidence" value="ECO:0007669"/>
    <property type="project" value="InterPro"/>
</dbReference>
<feature type="region of interest" description="Disordered" evidence="8">
    <location>
        <begin position="1"/>
        <end position="20"/>
    </location>
</feature>
<gene>
    <name evidence="10" type="ORF">SAMN06296429_101233</name>
</gene>
<dbReference type="OrthoDB" id="9815782at2"/>
<dbReference type="Gene3D" id="2.10.109.10">
    <property type="entry name" value="Umud Fragment, subunit A"/>
    <property type="match status" value="1"/>
</dbReference>
<dbReference type="InterPro" id="IPR000223">
    <property type="entry name" value="Pept_S26A_signal_pept_1"/>
</dbReference>
<reference evidence="10 11" key="1">
    <citation type="submission" date="2017-04" db="EMBL/GenBank/DDBJ databases">
        <authorList>
            <person name="Afonso C.L."/>
            <person name="Miller P.J."/>
            <person name="Scott M.A."/>
            <person name="Spackman E."/>
            <person name="Goraichik I."/>
            <person name="Dimitrov K.M."/>
            <person name="Suarez D.L."/>
            <person name="Swayne D.E."/>
        </authorList>
    </citation>
    <scope>NUCLEOTIDE SEQUENCE [LARGE SCALE GENOMIC DNA]</scope>
    <source>
        <strain evidence="10 11">CGMCC 1.12511</strain>
    </source>
</reference>
<evidence type="ECO:0000256" key="1">
    <source>
        <dbReference type="ARBA" id="ARBA00000677"/>
    </source>
</evidence>
<dbReference type="PANTHER" id="PTHR43390:SF1">
    <property type="entry name" value="CHLOROPLAST PROCESSING PEPTIDASE"/>
    <property type="match status" value="1"/>
</dbReference>
<proteinExistence type="inferred from homology"/>
<dbReference type="CDD" id="cd06530">
    <property type="entry name" value="S26_SPase_I"/>
    <property type="match status" value="1"/>
</dbReference>
<feature type="active site" evidence="6">
    <location>
        <position position="128"/>
    </location>
</feature>
<keyword evidence="5 7" id="KW-0378">Hydrolase</keyword>
<protein>
    <recommendedName>
        <fullName evidence="4 7">Signal peptidase I</fullName>
        <ecNumber evidence="4 7">3.4.21.89</ecNumber>
    </recommendedName>
</protein>
<evidence type="ECO:0000256" key="7">
    <source>
        <dbReference type="RuleBase" id="RU362042"/>
    </source>
</evidence>
<dbReference type="Pfam" id="PF10502">
    <property type="entry name" value="Peptidase_S26"/>
    <property type="match status" value="1"/>
</dbReference>
<dbReference type="GO" id="GO:0005886">
    <property type="term" value="C:plasma membrane"/>
    <property type="evidence" value="ECO:0007669"/>
    <property type="project" value="UniProtKB-SubCell"/>
</dbReference>
<keyword evidence="7" id="KW-0472">Membrane</keyword>
<feature type="compositionally biased region" description="Polar residues" evidence="8">
    <location>
        <begin position="1"/>
        <end position="13"/>
    </location>
</feature>
<name>A0A1W1Y9G1_9MICO</name>
<dbReference type="Proteomes" id="UP000192634">
    <property type="component" value="Unassembled WGS sequence"/>
</dbReference>
<evidence type="ECO:0000313" key="10">
    <source>
        <dbReference type="EMBL" id="SMC32769.1"/>
    </source>
</evidence>
<feature type="transmembrane region" description="Helical" evidence="7">
    <location>
        <begin position="29"/>
        <end position="47"/>
    </location>
</feature>